<dbReference type="SMART" id="SM00228">
    <property type="entry name" value="PDZ"/>
    <property type="match status" value="1"/>
</dbReference>
<evidence type="ECO:0000256" key="6">
    <source>
        <dbReference type="SAM" id="SignalP"/>
    </source>
</evidence>
<evidence type="ECO:0000256" key="1">
    <source>
        <dbReference type="ARBA" id="ARBA00010541"/>
    </source>
</evidence>
<evidence type="ECO:0000256" key="4">
    <source>
        <dbReference type="ARBA" id="ARBA00023026"/>
    </source>
</evidence>
<dbReference type="InterPro" id="IPR001940">
    <property type="entry name" value="Peptidase_S1C"/>
</dbReference>
<evidence type="ECO:0000259" key="7">
    <source>
        <dbReference type="PROSITE" id="PS50106"/>
    </source>
</evidence>
<keyword evidence="3" id="KW-0378">Hydrolase</keyword>
<evidence type="ECO:0000256" key="2">
    <source>
        <dbReference type="ARBA" id="ARBA00022670"/>
    </source>
</evidence>
<evidence type="ECO:0000256" key="3">
    <source>
        <dbReference type="ARBA" id="ARBA00022801"/>
    </source>
</evidence>
<keyword evidence="6" id="KW-0732">Signal</keyword>
<evidence type="ECO:0000313" key="9">
    <source>
        <dbReference type="Proteomes" id="UP001363151"/>
    </source>
</evidence>
<dbReference type="EMBL" id="JBBJCI010000033">
    <property type="protein sequence ID" value="KAK7253927.1"/>
    <property type="molecule type" value="Genomic_DNA"/>
</dbReference>
<dbReference type="PROSITE" id="PS50106">
    <property type="entry name" value="PDZ"/>
    <property type="match status" value="1"/>
</dbReference>
<dbReference type="Proteomes" id="UP001363151">
    <property type="component" value="Unassembled WGS sequence"/>
</dbReference>
<keyword evidence="4" id="KW-0843">Virulence</keyword>
<keyword evidence="9" id="KW-1185">Reference proteome</keyword>
<name>A0ABR1GDM9_AURAN</name>
<proteinExistence type="inferred from homology"/>
<dbReference type="PRINTS" id="PR00834">
    <property type="entry name" value="PROTEASES2C"/>
</dbReference>
<feature type="domain" description="PDZ" evidence="7">
    <location>
        <begin position="645"/>
        <end position="746"/>
    </location>
</feature>
<dbReference type="InterPro" id="IPR043504">
    <property type="entry name" value="Peptidase_S1_PA_chymotrypsin"/>
</dbReference>
<accession>A0ABR1GDM9</accession>
<dbReference type="SUPFAM" id="SSF50494">
    <property type="entry name" value="Trypsin-like serine proteases"/>
    <property type="match status" value="1"/>
</dbReference>
<dbReference type="Gene3D" id="2.30.42.10">
    <property type="match status" value="1"/>
</dbReference>
<evidence type="ECO:0000256" key="5">
    <source>
        <dbReference type="SAM" id="MobiDB-lite"/>
    </source>
</evidence>
<comment type="caution">
    <text evidence="8">The sequence shown here is derived from an EMBL/GenBank/DDBJ whole genome shotgun (WGS) entry which is preliminary data.</text>
</comment>
<sequence length="798" mass="85016">MMRTLLVALLCSARATKPAAPFDVADWFGGGCGRTTRTVTVVETRFMQGQGQFPELVAARLEQLLAVAVPSLAHQTNQCFVWVLLTDPKLRDAPRRRIEQALRPLPHARLVPGGKANKTAPNATLFEGVFGASRWRRAMHDAREFAYVRLDADDGLHVDYLRLLADWRALHRGELSPTSTYAYACSSRSLNWKSAEVKEWEATSAGKKPKSVHLDAFYERQDRGCVASGLAMFHVVLDGAVPPCAPRPCSANHDKLRVQPFQVQNIVVNASSPSSPPPVFRVRSVTSTGGNNQEGDLADVSPAAVAADYGLSLVDLLGLTRYIKRHEAAVAKEMLGSRAARGFNSQYKGAPSKKAAAALETHLAEVINVHERREEAARCYARRYSDLVRTLCDGEVEFCDMVVLHRHYLKQGKAQGRLWGCGKPSSLHYPSPDPASLRGVEQETIALFERNTPSVVFIDTFVEQRDALSSNILELPAGTGSGFVWDRSGHIVTNYHVIRNAAEASVTLLDPKTGVKTSRRASLRGVDPDKDIAVLTAALRPVSVGTSNGLKVGATVFAVGNPFGLDHTLTQGIISGLGREMRSPTGRPITNVIQTDAAINPGNSGGPLLDSLGKLVGMNTAIYSPSGASSGVGFAIPIDTLALSVASLIKTGTVLRPIMGVSFLEAAQAKALGIDKGVLVLAAPADGPAAAAGMRGTSRSTDGNLQLGDVIMEIDGRTVSTEADMFKALDARKPGESVKVVVARGQRVSADGSADDVVTVNVPLTVKLGGADDMRVPPPMAGRAKPPGPASPTTARPL</sequence>
<dbReference type="Pfam" id="PF11316">
    <property type="entry name" value="Rhamno_transf"/>
    <property type="match status" value="1"/>
</dbReference>
<feature type="signal peptide" evidence="6">
    <location>
        <begin position="1"/>
        <end position="15"/>
    </location>
</feature>
<dbReference type="Pfam" id="PF13365">
    <property type="entry name" value="Trypsin_2"/>
    <property type="match status" value="1"/>
</dbReference>
<dbReference type="PANTHER" id="PTHR43343:SF3">
    <property type="entry name" value="PROTEASE DO-LIKE 8, CHLOROPLASTIC"/>
    <property type="match status" value="1"/>
</dbReference>
<feature type="chain" id="PRO_5045124295" evidence="6">
    <location>
        <begin position="16"/>
        <end position="798"/>
    </location>
</feature>
<dbReference type="InterPro" id="IPR021466">
    <property type="entry name" value="Put_rhamnosyl_transferase"/>
</dbReference>
<organism evidence="8 9">
    <name type="scientific">Aureococcus anophagefferens</name>
    <name type="common">Harmful bloom alga</name>
    <dbReference type="NCBI Taxonomy" id="44056"/>
    <lineage>
        <taxon>Eukaryota</taxon>
        <taxon>Sar</taxon>
        <taxon>Stramenopiles</taxon>
        <taxon>Ochrophyta</taxon>
        <taxon>Pelagophyceae</taxon>
        <taxon>Pelagomonadales</taxon>
        <taxon>Pelagomonadaceae</taxon>
        <taxon>Aureococcus</taxon>
    </lineage>
</organism>
<dbReference type="InterPro" id="IPR051201">
    <property type="entry name" value="Chloro_Bact_Ser_Proteases"/>
</dbReference>
<dbReference type="InterPro" id="IPR009003">
    <property type="entry name" value="Peptidase_S1_PA"/>
</dbReference>
<comment type="similarity">
    <text evidence="1">Belongs to the peptidase S1C family.</text>
</comment>
<protein>
    <submittedName>
        <fullName evidence="8">Serine-type endopeptidase</fullName>
    </submittedName>
</protein>
<evidence type="ECO:0000313" key="8">
    <source>
        <dbReference type="EMBL" id="KAK7253927.1"/>
    </source>
</evidence>
<dbReference type="Gene3D" id="2.40.10.10">
    <property type="entry name" value="Trypsin-like serine proteases"/>
    <property type="match status" value="2"/>
</dbReference>
<keyword evidence="2" id="KW-0645">Protease</keyword>
<gene>
    <name evidence="8" type="ORF">SO694_00003433</name>
</gene>
<feature type="region of interest" description="Disordered" evidence="5">
    <location>
        <begin position="771"/>
        <end position="798"/>
    </location>
</feature>
<feature type="compositionally biased region" description="Pro residues" evidence="5">
    <location>
        <begin position="776"/>
        <end position="790"/>
    </location>
</feature>
<dbReference type="InterPro" id="IPR036034">
    <property type="entry name" value="PDZ_sf"/>
</dbReference>
<reference evidence="8 9" key="1">
    <citation type="submission" date="2024-03" db="EMBL/GenBank/DDBJ databases">
        <title>Aureococcus anophagefferens CCMP1851 and Kratosvirus quantuckense: Draft genome of a second virus-susceptible host strain in the model system.</title>
        <authorList>
            <person name="Chase E."/>
            <person name="Truchon A.R."/>
            <person name="Schepens W."/>
            <person name="Wilhelm S.W."/>
        </authorList>
    </citation>
    <scope>NUCLEOTIDE SEQUENCE [LARGE SCALE GENOMIC DNA]</scope>
    <source>
        <strain evidence="8 9">CCMP1851</strain>
    </source>
</reference>
<dbReference type="PANTHER" id="PTHR43343">
    <property type="entry name" value="PEPTIDASE S12"/>
    <property type="match status" value="1"/>
</dbReference>
<dbReference type="Pfam" id="PF13180">
    <property type="entry name" value="PDZ_2"/>
    <property type="match status" value="1"/>
</dbReference>
<dbReference type="InterPro" id="IPR001478">
    <property type="entry name" value="PDZ"/>
</dbReference>
<dbReference type="SUPFAM" id="SSF50156">
    <property type="entry name" value="PDZ domain-like"/>
    <property type="match status" value="1"/>
</dbReference>